<dbReference type="EMBL" id="JAPUUL010001519">
    <property type="protein sequence ID" value="KAJ8127199.1"/>
    <property type="molecule type" value="Genomic_DNA"/>
</dbReference>
<reference evidence="1" key="1">
    <citation type="submission" date="2022-12" db="EMBL/GenBank/DDBJ databases">
        <title>Genome Sequence of Lasiodiplodia mahajangana.</title>
        <authorList>
            <person name="Buettner E."/>
        </authorList>
    </citation>
    <scope>NUCLEOTIDE SEQUENCE</scope>
    <source>
        <strain evidence="1">VT137</strain>
    </source>
</reference>
<proteinExistence type="predicted"/>
<sequence>MEGLKHVSASGPNPESIPSHRQEAITTVSATGDQNQGHMEIRHRPSSNFRSDSSWLRTNKQHGDNMAMPEISAPIKRDHSRKGKEQFDKVQSQLTPVAKVNPFILNDKKGKGQEAEKSLTIRSMSRMECEDPMCRATHTGHYPFRHSVSCSKHGSEHSRRALDLSSTSNRPPPVGVFQGPHSDTNLPSGHLHDVHRHHSASFHSNDHIAEHLSSAVGHNVYHLLKGPNPPDHQQHITASERTIRDATDTMSGEAPIHGEQREIQSESNPSRRDNIPPRLRLVSTPSWLRNPTKGSADAIAPLHHIDTKNHEIHDHDHGYLSNIAIHPHDDHSRGHGPSRSSHKIGTREGRHLPSKMFPNAYELISEAPHATPKIRIDPASPKRRQRNAPASVSKRREIFEPTQEHASIASPAKDEAKDTHLHSDTRAGEEENSNPKPLLHTPLRPQVSSKAFTPTPNQSNQELEHDKGKTLVEQSPELEIAKPMPIAPPNHDCAWKERYLALTAKIRQLKAEMSTRASLRSSEFLTPGHEEHDDDHDLLGVTVNLHFRDRDDIVIGADVA</sequence>
<comment type="caution">
    <text evidence="1">The sequence shown here is derived from an EMBL/GenBank/DDBJ whole genome shotgun (WGS) entry which is preliminary data.</text>
</comment>
<dbReference type="Proteomes" id="UP001153332">
    <property type="component" value="Unassembled WGS sequence"/>
</dbReference>
<accession>A0ACC2JIJ9</accession>
<protein>
    <submittedName>
        <fullName evidence="1">Uncharacterized protein</fullName>
    </submittedName>
</protein>
<evidence type="ECO:0000313" key="1">
    <source>
        <dbReference type="EMBL" id="KAJ8127199.1"/>
    </source>
</evidence>
<keyword evidence="2" id="KW-1185">Reference proteome</keyword>
<organism evidence="1 2">
    <name type="scientific">Lasiodiplodia mahajangana</name>
    <dbReference type="NCBI Taxonomy" id="1108764"/>
    <lineage>
        <taxon>Eukaryota</taxon>
        <taxon>Fungi</taxon>
        <taxon>Dikarya</taxon>
        <taxon>Ascomycota</taxon>
        <taxon>Pezizomycotina</taxon>
        <taxon>Dothideomycetes</taxon>
        <taxon>Dothideomycetes incertae sedis</taxon>
        <taxon>Botryosphaeriales</taxon>
        <taxon>Botryosphaeriaceae</taxon>
        <taxon>Lasiodiplodia</taxon>
    </lineage>
</organism>
<name>A0ACC2JIJ9_9PEZI</name>
<evidence type="ECO:0000313" key="2">
    <source>
        <dbReference type="Proteomes" id="UP001153332"/>
    </source>
</evidence>
<gene>
    <name evidence="1" type="ORF">O1611_g6437</name>
</gene>